<evidence type="ECO:0000313" key="1">
    <source>
        <dbReference type="EMBL" id="PAU81966.1"/>
    </source>
</evidence>
<protein>
    <submittedName>
        <fullName evidence="1">YbhB/YbcL family Raf kinase inhibitor-like protein</fullName>
    </submittedName>
</protein>
<sequence>MDIQVKDINEGQPVPEHFAFGVYDPDNHMALGRNLNPEVTWSGVPEGTRSFVVMIKDPDVPSEAGDVNQEGKTVSKKIPRVDFYHWLLVDVPATVARIEEGKESNGVVPKGKSPSKDALGKRGINDYTDFLAGDPELAGTYAGYDGPCPPWNDEIVHRYIFTVFALDVEHLDLGDEFRGPDVEKAMEGHVLDQASVTATYTLNPDLR</sequence>
<dbReference type="Pfam" id="PF01161">
    <property type="entry name" value="PBP"/>
    <property type="match status" value="1"/>
</dbReference>
<dbReference type="SUPFAM" id="SSF49777">
    <property type="entry name" value="PEBP-like"/>
    <property type="match status" value="1"/>
</dbReference>
<reference evidence="1 2" key="1">
    <citation type="submission" date="2017-08" db="EMBL/GenBank/DDBJ databases">
        <title>Halovibrio sewagensis sp. nov., isolated from wastewater of high salinity.</title>
        <authorList>
            <person name="Dong X."/>
            <person name="Zhang G."/>
        </authorList>
    </citation>
    <scope>NUCLEOTIDE SEQUENCE [LARGE SCALE GENOMIC DNA]</scope>
    <source>
        <strain evidence="1 2">YL5-2</strain>
    </source>
</reference>
<comment type="caution">
    <text evidence="1">The sequence shown here is derived from an EMBL/GenBank/DDBJ whole genome shotgun (WGS) entry which is preliminary data.</text>
</comment>
<dbReference type="Proteomes" id="UP000218896">
    <property type="component" value="Unassembled WGS sequence"/>
</dbReference>
<evidence type="ECO:0000313" key="2">
    <source>
        <dbReference type="Proteomes" id="UP000218896"/>
    </source>
</evidence>
<dbReference type="Gene3D" id="3.90.280.10">
    <property type="entry name" value="PEBP-like"/>
    <property type="match status" value="1"/>
</dbReference>
<dbReference type="CDD" id="cd00865">
    <property type="entry name" value="PEBP_bact_arch"/>
    <property type="match status" value="1"/>
</dbReference>
<dbReference type="RefSeq" id="WP_095616065.1">
    <property type="nucleotide sequence ID" value="NZ_NSKD01000001.1"/>
</dbReference>
<dbReference type="InterPro" id="IPR036610">
    <property type="entry name" value="PEBP-like_sf"/>
</dbReference>
<dbReference type="NCBIfam" id="TIGR00481">
    <property type="entry name" value="YbhB/YbcL family Raf kinase inhibitor-like protein"/>
    <property type="match status" value="1"/>
</dbReference>
<dbReference type="InterPro" id="IPR005247">
    <property type="entry name" value="YbhB_YbcL/LppC-like"/>
</dbReference>
<dbReference type="OrthoDB" id="9797506at2"/>
<proteinExistence type="predicted"/>
<organism evidence="1 2">
    <name type="scientific">Halovibrio salipaludis</name>
    <dbReference type="NCBI Taxonomy" id="2032626"/>
    <lineage>
        <taxon>Bacteria</taxon>
        <taxon>Pseudomonadati</taxon>
        <taxon>Pseudomonadota</taxon>
        <taxon>Gammaproteobacteria</taxon>
        <taxon>Oceanospirillales</taxon>
        <taxon>Halomonadaceae</taxon>
        <taxon>Halovibrio</taxon>
    </lineage>
</organism>
<name>A0A2A2F935_9GAMM</name>
<dbReference type="EMBL" id="NSKD01000001">
    <property type="protein sequence ID" value="PAU81966.1"/>
    <property type="molecule type" value="Genomic_DNA"/>
</dbReference>
<keyword evidence="2" id="KW-1185">Reference proteome</keyword>
<dbReference type="PANTHER" id="PTHR30289:SF1">
    <property type="entry name" value="PEBP (PHOSPHATIDYLETHANOLAMINE-BINDING PROTEIN) FAMILY PROTEIN"/>
    <property type="match status" value="1"/>
</dbReference>
<gene>
    <name evidence="1" type="ORF">CK501_02110</name>
</gene>
<dbReference type="PANTHER" id="PTHR30289">
    <property type="entry name" value="UNCHARACTERIZED PROTEIN YBCL-RELATED"/>
    <property type="match status" value="1"/>
</dbReference>
<dbReference type="AlphaFoldDB" id="A0A2A2F935"/>
<dbReference type="InterPro" id="IPR008914">
    <property type="entry name" value="PEBP"/>
</dbReference>
<accession>A0A2A2F935</accession>